<dbReference type="Proteomes" id="UP000266861">
    <property type="component" value="Unassembled WGS sequence"/>
</dbReference>
<dbReference type="AlphaFoldDB" id="A0A397HMR1"/>
<protein>
    <submittedName>
        <fullName evidence="1">Uncharacterized protein</fullName>
    </submittedName>
</protein>
<evidence type="ECO:0000313" key="2">
    <source>
        <dbReference type="Proteomes" id="UP000266861"/>
    </source>
</evidence>
<reference evidence="1 2" key="1">
    <citation type="submission" date="2018-08" db="EMBL/GenBank/DDBJ databases">
        <title>Genome and evolution of the arbuscular mycorrhizal fungus Diversispora epigaea (formerly Glomus versiforme) and its bacterial endosymbionts.</title>
        <authorList>
            <person name="Sun X."/>
            <person name="Fei Z."/>
            <person name="Harrison M."/>
        </authorList>
    </citation>
    <scope>NUCLEOTIDE SEQUENCE [LARGE SCALE GENOMIC DNA]</scope>
    <source>
        <strain evidence="1 2">IT104</strain>
    </source>
</reference>
<evidence type="ECO:0000313" key="1">
    <source>
        <dbReference type="EMBL" id="RHZ63258.1"/>
    </source>
</evidence>
<gene>
    <name evidence="1" type="ORF">Glove_330g48</name>
</gene>
<dbReference type="EMBL" id="PQFF01000302">
    <property type="protein sequence ID" value="RHZ63258.1"/>
    <property type="molecule type" value="Genomic_DNA"/>
</dbReference>
<organism evidence="1 2">
    <name type="scientific">Diversispora epigaea</name>
    <dbReference type="NCBI Taxonomy" id="1348612"/>
    <lineage>
        <taxon>Eukaryota</taxon>
        <taxon>Fungi</taxon>
        <taxon>Fungi incertae sedis</taxon>
        <taxon>Mucoromycota</taxon>
        <taxon>Glomeromycotina</taxon>
        <taxon>Glomeromycetes</taxon>
        <taxon>Diversisporales</taxon>
        <taxon>Diversisporaceae</taxon>
        <taxon>Diversispora</taxon>
    </lineage>
</organism>
<keyword evidence="2" id="KW-1185">Reference proteome</keyword>
<name>A0A397HMR1_9GLOM</name>
<proteinExistence type="predicted"/>
<accession>A0A397HMR1</accession>
<sequence length="78" mass="9210">MANTQSEIDSLEELSSRLKTKLDKPKEILNEEPIIEYRPFLNGLELDAFFQKYQITLEVQGVQHRLHIKKLENIVNRD</sequence>
<comment type="caution">
    <text evidence="1">The sequence shown here is derived from an EMBL/GenBank/DDBJ whole genome shotgun (WGS) entry which is preliminary data.</text>
</comment>